<accession>A0A316VGA2</accession>
<dbReference type="FunCoup" id="A0A316VGA2">
    <property type="interactions" value="133"/>
</dbReference>
<feature type="compositionally biased region" description="Polar residues" evidence="3">
    <location>
        <begin position="528"/>
        <end position="537"/>
    </location>
</feature>
<reference evidence="6 7" key="1">
    <citation type="journal article" date="2018" name="Mol. Biol. Evol.">
        <title>Broad Genomic Sampling Reveals a Smut Pathogenic Ancestry of the Fungal Clade Ustilaginomycotina.</title>
        <authorList>
            <person name="Kijpornyongpan T."/>
            <person name="Mondo S.J."/>
            <person name="Barry K."/>
            <person name="Sandor L."/>
            <person name="Lee J."/>
            <person name="Lipzen A."/>
            <person name="Pangilinan J."/>
            <person name="LaButti K."/>
            <person name="Hainaut M."/>
            <person name="Henrissat B."/>
            <person name="Grigoriev I.V."/>
            <person name="Spatafora J.W."/>
            <person name="Aime M.C."/>
        </authorList>
    </citation>
    <scope>NUCLEOTIDE SEQUENCE [LARGE SCALE GENOMIC DNA]</scope>
    <source>
        <strain evidence="6 7">MCA 3882</strain>
    </source>
</reference>
<dbReference type="OrthoDB" id="71307at2759"/>
<feature type="compositionally biased region" description="Polar residues" evidence="3">
    <location>
        <begin position="1240"/>
        <end position="1255"/>
    </location>
</feature>
<evidence type="ECO:0000256" key="3">
    <source>
        <dbReference type="SAM" id="MobiDB-lite"/>
    </source>
</evidence>
<dbReference type="CDD" id="cd00102">
    <property type="entry name" value="IPT"/>
    <property type="match status" value="1"/>
</dbReference>
<feature type="compositionally biased region" description="Low complexity" evidence="3">
    <location>
        <begin position="1347"/>
        <end position="1356"/>
    </location>
</feature>
<feature type="compositionally biased region" description="Basic and acidic residues" evidence="3">
    <location>
        <begin position="1375"/>
        <end position="1384"/>
    </location>
</feature>
<feature type="region of interest" description="Disordered" evidence="3">
    <location>
        <begin position="181"/>
        <end position="234"/>
    </location>
</feature>
<dbReference type="GeneID" id="37022002"/>
<evidence type="ECO:0000256" key="2">
    <source>
        <dbReference type="PROSITE-ProRule" id="PRU00023"/>
    </source>
</evidence>
<feature type="compositionally biased region" description="Polar residues" evidence="3">
    <location>
        <begin position="1309"/>
        <end position="1335"/>
    </location>
</feature>
<dbReference type="InterPro" id="IPR013783">
    <property type="entry name" value="Ig-like_fold"/>
</dbReference>
<feature type="region of interest" description="Disordered" evidence="3">
    <location>
        <begin position="1309"/>
        <end position="1388"/>
    </location>
</feature>
<dbReference type="Pfam" id="PF01833">
    <property type="entry name" value="TIG"/>
    <property type="match status" value="1"/>
</dbReference>
<feature type="compositionally biased region" description="Polar residues" evidence="3">
    <location>
        <begin position="197"/>
        <end position="227"/>
    </location>
</feature>
<dbReference type="SMART" id="SM00248">
    <property type="entry name" value="ANK"/>
    <property type="match status" value="2"/>
</dbReference>
<sequence length="1440" mass="154998">MNITADAQPSYLFQSYQTGENNDSPPSLTNSSESPRSTSEEGGSSSPRASSFSGSTLSTKPNHALGNQRPVTFTSHTQHPVNLADEDEDNSIAEQAMSPNWESVFGSAADTPESMDFTKENAATPDIKQENQQSSTISRKVAGNVGGSNDSTAYPATKWQSAEDTKMTDDAMFESLIQQENFDQSAGTDAREDESVGSETSGQKISNMTAKSQSFDPSAISALSSRRNSNESDQMKYPRALHSGSHYSHTSDADLPSSSQVVVRPPLEELKGLQVHVHGISFAGAKSRVETQIRLRLELVRPTTEGEASTSNSTFERIGVFDHVKLPPLTGTKRRSKKHKQADVATEKTLFMDAAVVRATPPHERVFVCKSCQQREKKRAQRRKSGAKKDEGKDEDDQQYTLEDYQELGIDPDSANAKAEIKRRSEEEAEKRVVVFNCGDFVNFEEGQCVLPTRITCYCRHHREKTGFCLIFTMRDYRGNLVASGSTPPIMITDDHKSVAAAAAAAAAAANTSTNSDNIRRVDGSRSRAGSSENTLEGSAVAGKGGESNAAAMTNGNSTAAKGRKARRATRSKPYGDVEERNASRRSGTAASLSTGQNTPAIAQSPPTSQPDINNPDFWNAFAAMANVAGSPTASSRASQGVQTPQTEVTSPMQQARSLSMQGMGMGLPQQQQQQHLLSALQQLPQHPASPPNLDAMQQWAAGMAAQGSISSQTLNVGPQSVPGFDLNTFMQSIQRGQGNGDQNMQNLLMLARSLPGMTMDANLAGNQASASGSAQASNTPIPSISKLIPGEGPTSGGIEVTVLGENFVDGLTCYFGDIPATSTRVWGSNTLLCLLPPSASPGPVAVTVKGPGSQDHNVERFNNSLQLFTYIDATDRALMELALQVVGLQMTGQMQSARDVAMRVVGSGPNQNITRSQGNGNSSGGSQGGTTHSRNAVAGLFATMSGNQSFQDSVMGFLRLLDVDLEQNDSIRRWRRDAVRLSNKQGHTLLHLAVILGFHRLASDLIQRGCPINARDYNGYTALHFAALHGRVMIARMLIGQGANARIICEVGRDALDVARESEQVDVETLLEDHLGLSSLYNRLVEADDESDEDELSAEIDDDNVSSYVDEESENYLEDEEESDYQDEDDEQLERGEHPALTASIDFEPASARAKKQEALGTSSNEKDSQSINEKAAEAGEERKAGLKGLVFGGLDFANRARFGVPTALHGGFTHFNVPVVSVFQMALPPSFTNWGSIAHSNEEGSSSQASAEKSVTEDDKTQSSASMWRNIFEESALWINPLSSPPPPAYDSLHAPAIGESRFPAIASTSSSQDSARLTPKAISSEQTPTRPRSVSIDDQSRVETASTPSSSKSPSRKANKSASTPAGLSVENRTKKNEKQTSKIRQNVIARAPSSLKDDRMLVYFWLPILVSVLLLLCSANPSSILSYGDLMSFMPF</sequence>
<dbReference type="GO" id="GO:0003712">
    <property type="term" value="F:transcription coregulator activity"/>
    <property type="evidence" value="ECO:0007669"/>
    <property type="project" value="TreeGrafter"/>
</dbReference>
<keyword evidence="1 2" id="KW-0040">ANK repeat</keyword>
<keyword evidence="7" id="KW-1185">Reference proteome</keyword>
<evidence type="ECO:0000256" key="4">
    <source>
        <dbReference type="SAM" id="Phobius"/>
    </source>
</evidence>
<dbReference type="InterPro" id="IPR036770">
    <property type="entry name" value="Ankyrin_rpt-contain_sf"/>
</dbReference>
<feature type="region of interest" description="Disordered" evidence="3">
    <location>
        <begin position="1240"/>
        <end position="1266"/>
    </location>
</feature>
<feature type="compositionally biased region" description="Low complexity" evidence="3">
    <location>
        <begin position="40"/>
        <end position="55"/>
    </location>
</feature>
<feature type="compositionally biased region" description="Polar residues" evidence="3">
    <location>
        <begin position="1"/>
        <end position="37"/>
    </location>
</feature>
<dbReference type="InterPro" id="IPR057962">
    <property type="entry name" value="SPT23_MGA2_DBD"/>
</dbReference>
<evidence type="ECO:0000313" key="6">
    <source>
        <dbReference type="EMBL" id="PWN36659.1"/>
    </source>
</evidence>
<feature type="region of interest" description="Disordered" evidence="3">
    <location>
        <begin position="379"/>
        <end position="399"/>
    </location>
</feature>
<feature type="region of interest" description="Disordered" evidence="3">
    <location>
        <begin position="141"/>
        <end position="161"/>
    </location>
</feature>
<keyword evidence="4" id="KW-1133">Transmembrane helix</keyword>
<gene>
    <name evidence="6" type="ORF">FA14DRAFT_169630</name>
</gene>
<feature type="repeat" description="ANK" evidence="2">
    <location>
        <begin position="1019"/>
        <end position="1051"/>
    </location>
</feature>
<evidence type="ECO:0000259" key="5">
    <source>
        <dbReference type="SMART" id="SM00429"/>
    </source>
</evidence>
<dbReference type="InParanoid" id="A0A316VGA2"/>
<dbReference type="PANTHER" id="PTHR23335">
    <property type="entry name" value="CALMODULIN-BINDING TRANSCRIPTION ACTIVATOR CAMTA"/>
    <property type="match status" value="1"/>
</dbReference>
<dbReference type="InterPro" id="IPR002909">
    <property type="entry name" value="IPT_dom"/>
</dbReference>
<keyword evidence="4" id="KW-0472">Membrane</keyword>
<dbReference type="InterPro" id="IPR002110">
    <property type="entry name" value="Ankyrin_rpt"/>
</dbReference>
<dbReference type="PANTHER" id="PTHR23335:SF1">
    <property type="entry name" value="CALMODULIN-BINDING TRANSCRIPTION ACTIVATOR, ISOFORM F"/>
    <property type="match status" value="1"/>
</dbReference>
<feature type="compositionally biased region" description="Acidic residues" evidence="3">
    <location>
        <begin position="1089"/>
        <end position="1133"/>
    </location>
</feature>
<feature type="domain" description="IPT/TIG" evidence="5">
    <location>
        <begin position="782"/>
        <end position="872"/>
    </location>
</feature>
<feature type="repeat" description="ANK" evidence="2">
    <location>
        <begin position="986"/>
        <end position="1018"/>
    </location>
</feature>
<feature type="region of interest" description="Disordered" evidence="3">
    <location>
        <begin position="631"/>
        <end position="655"/>
    </location>
</feature>
<dbReference type="Pfam" id="PF25603">
    <property type="entry name" value="SPT23_MGA2_DBD"/>
    <property type="match status" value="1"/>
</dbReference>
<feature type="compositionally biased region" description="Polar residues" evidence="3">
    <location>
        <begin position="147"/>
        <end position="160"/>
    </location>
</feature>
<dbReference type="GO" id="GO:0006357">
    <property type="term" value="P:regulation of transcription by RNA polymerase II"/>
    <property type="evidence" value="ECO:0007669"/>
    <property type="project" value="TreeGrafter"/>
</dbReference>
<proteinExistence type="predicted"/>
<dbReference type="GO" id="GO:0005634">
    <property type="term" value="C:nucleus"/>
    <property type="evidence" value="ECO:0007669"/>
    <property type="project" value="TreeGrafter"/>
</dbReference>
<organism evidence="6 7">
    <name type="scientific">Meira miltonrushii</name>
    <dbReference type="NCBI Taxonomy" id="1280837"/>
    <lineage>
        <taxon>Eukaryota</taxon>
        <taxon>Fungi</taxon>
        <taxon>Dikarya</taxon>
        <taxon>Basidiomycota</taxon>
        <taxon>Ustilaginomycotina</taxon>
        <taxon>Exobasidiomycetes</taxon>
        <taxon>Exobasidiales</taxon>
        <taxon>Brachybasidiaceae</taxon>
        <taxon>Meira</taxon>
    </lineage>
</organism>
<feature type="region of interest" description="Disordered" evidence="3">
    <location>
        <begin position="510"/>
        <end position="617"/>
    </location>
</feature>
<feature type="transmembrane region" description="Helical" evidence="4">
    <location>
        <begin position="1404"/>
        <end position="1421"/>
    </location>
</feature>
<dbReference type="Pfam" id="PF12796">
    <property type="entry name" value="Ank_2"/>
    <property type="match status" value="1"/>
</dbReference>
<dbReference type="Gene3D" id="1.25.40.20">
    <property type="entry name" value="Ankyrin repeat-containing domain"/>
    <property type="match status" value="1"/>
</dbReference>
<dbReference type="Gene3D" id="2.60.40.10">
    <property type="entry name" value="Immunoglobulins"/>
    <property type="match status" value="1"/>
</dbReference>
<keyword evidence="4" id="KW-0812">Transmembrane</keyword>
<evidence type="ECO:0000256" key="1">
    <source>
        <dbReference type="ARBA" id="ARBA00023043"/>
    </source>
</evidence>
<dbReference type="SUPFAM" id="SSF48403">
    <property type="entry name" value="Ankyrin repeat"/>
    <property type="match status" value="1"/>
</dbReference>
<dbReference type="InterPro" id="IPR014756">
    <property type="entry name" value="Ig_E-set"/>
</dbReference>
<dbReference type="RefSeq" id="XP_025356961.1">
    <property type="nucleotide sequence ID" value="XM_025500221.1"/>
</dbReference>
<dbReference type="STRING" id="1280837.A0A316VGA2"/>
<feature type="region of interest" description="Disordered" evidence="3">
    <location>
        <begin position="1"/>
        <end position="74"/>
    </location>
</feature>
<feature type="compositionally biased region" description="Basic and acidic residues" evidence="3">
    <location>
        <begin position="574"/>
        <end position="583"/>
    </location>
</feature>
<protein>
    <recommendedName>
        <fullName evidence="5">IPT/TIG domain-containing protein</fullName>
    </recommendedName>
</protein>
<dbReference type="PROSITE" id="PS50088">
    <property type="entry name" value="ANK_REPEAT"/>
    <property type="match status" value="2"/>
</dbReference>
<dbReference type="PROSITE" id="PS50297">
    <property type="entry name" value="ANK_REP_REGION"/>
    <property type="match status" value="2"/>
</dbReference>
<feature type="compositionally biased region" description="Basic residues" evidence="3">
    <location>
        <begin position="562"/>
        <end position="571"/>
    </location>
</feature>
<feature type="compositionally biased region" description="Polar residues" evidence="3">
    <location>
        <begin position="585"/>
        <end position="613"/>
    </location>
</feature>
<feature type="compositionally biased region" description="Basic and acidic residues" evidence="3">
    <location>
        <begin position="1166"/>
        <end position="1181"/>
    </location>
</feature>
<dbReference type="GO" id="GO:0003690">
    <property type="term" value="F:double-stranded DNA binding"/>
    <property type="evidence" value="ECO:0007669"/>
    <property type="project" value="TreeGrafter"/>
</dbReference>
<feature type="region of interest" description="Disordered" evidence="3">
    <location>
        <begin position="908"/>
        <end position="933"/>
    </location>
</feature>
<dbReference type="SMART" id="SM00429">
    <property type="entry name" value="IPT"/>
    <property type="match status" value="1"/>
</dbReference>
<feature type="region of interest" description="Disordered" evidence="3">
    <location>
        <begin position="1089"/>
        <end position="1181"/>
    </location>
</feature>
<dbReference type="SUPFAM" id="SSF81296">
    <property type="entry name" value="E set domains"/>
    <property type="match status" value="1"/>
</dbReference>
<dbReference type="EMBL" id="KZ819602">
    <property type="protein sequence ID" value="PWN36659.1"/>
    <property type="molecule type" value="Genomic_DNA"/>
</dbReference>
<evidence type="ECO:0000313" key="7">
    <source>
        <dbReference type="Proteomes" id="UP000245771"/>
    </source>
</evidence>
<dbReference type="Proteomes" id="UP000245771">
    <property type="component" value="Unassembled WGS sequence"/>
</dbReference>
<name>A0A316VGA2_9BASI</name>